<accession>A0A6J4HJI7</accession>
<protein>
    <submittedName>
        <fullName evidence="1">Uncharacterized protein</fullName>
    </submittedName>
</protein>
<name>A0A6J4HJI7_9CHLR</name>
<proteinExistence type="predicted"/>
<evidence type="ECO:0000313" key="1">
    <source>
        <dbReference type="EMBL" id="CAA9224270.1"/>
    </source>
</evidence>
<dbReference type="AlphaFoldDB" id="A0A6J4HJI7"/>
<dbReference type="EMBL" id="CADCTC010000042">
    <property type="protein sequence ID" value="CAA9224270.1"/>
    <property type="molecule type" value="Genomic_DNA"/>
</dbReference>
<organism evidence="1">
    <name type="scientific">uncultured Chloroflexota bacterium</name>
    <dbReference type="NCBI Taxonomy" id="166587"/>
    <lineage>
        <taxon>Bacteria</taxon>
        <taxon>Bacillati</taxon>
        <taxon>Chloroflexota</taxon>
        <taxon>environmental samples</taxon>
    </lineage>
</organism>
<reference evidence="1" key="1">
    <citation type="submission" date="2020-02" db="EMBL/GenBank/DDBJ databases">
        <authorList>
            <person name="Meier V. D."/>
        </authorList>
    </citation>
    <scope>NUCLEOTIDE SEQUENCE</scope>
    <source>
        <strain evidence="1">AVDCRST_MAG77</strain>
    </source>
</reference>
<gene>
    <name evidence="1" type="ORF">AVDCRST_MAG77-635</name>
</gene>
<sequence>MHYVAMSFVRMNNLGVAYSLHGETVTLHNSRPLPMFPFNRRLNPAAALDALPSGCAVAKKAGDGLPYLKRAVGDQPCRA</sequence>